<keyword evidence="1" id="KW-0812">Transmembrane</keyword>
<organism evidence="2 3">
    <name type="scientific">Naegleria lovaniensis</name>
    <name type="common">Amoeba</name>
    <dbReference type="NCBI Taxonomy" id="51637"/>
    <lineage>
        <taxon>Eukaryota</taxon>
        <taxon>Discoba</taxon>
        <taxon>Heterolobosea</taxon>
        <taxon>Tetramitia</taxon>
        <taxon>Eutetramitia</taxon>
        <taxon>Vahlkampfiidae</taxon>
        <taxon>Naegleria</taxon>
    </lineage>
</organism>
<keyword evidence="3" id="KW-1185">Reference proteome</keyword>
<feature type="transmembrane region" description="Helical" evidence="1">
    <location>
        <begin position="54"/>
        <end position="75"/>
    </location>
</feature>
<evidence type="ECO:0000313" key="3">
    <source>
        <dbReference type="Proteomes" id="UP000816034"/>
    </source>
</evidence>
<dbReference type="GeneID" id="68102106"/>
<evidence type="ECO:0000313" key="2">
    <source>
        <dbReference type="EMBL" id="KAG2393075.1"/>
    </source>
</evidence>
<dbReference type="RefSeq" id="XP_044554969.1">
    <property type="nucleotide sequence ID" value="XM_044699863.1"/>
</dbReference>
<accession>A0AA88H1J4</accession>
<evidence type="ECO:0000256" key="1">
    <source>
        <dbReference type="SAM" id="Phobius"/>
    </source>
</evidence>
<name>A0AA88H1J4_NAELO</name>
<dbReference type="EMBL" id="PYSW02000003">
    <property type="protein sequence ID" value="KAG2393075.1"/>
    <property type="molecule type" value="Genomic_DNA"/>
</dbReference>
<evidence type="ECO:0008006" key="4">
    <source>
        <dbReference type="Google" id="ProtNLM"/>
    </source>
</evidence>
<dbReference type="Proteomes" id="UP000816034">
    <property type="component" value="Unassembled WGS sequence"/>
</dbReference>
<comment type="caution">
    <text evidence="2">The sequence shown here is derived from an EMBL/GenBank/DDBJ whole genome shotgun (WGS) entry which is preliminary data.</text>
</comment>
<protein>
    <recommendedName>
        <fullName evidence="4">Transmembrane protein</fullName>
    </recommendedName>
</protein>
<dbReference type="AlphaFoldDB" id="A0AA88H1J4"/>
<sequence length="138" mass="15353">MNGNSSSNTQQPSAAHLMTQYDYANGSNPDVLQRIDAGAGRFRYSLYYFAKRPLAALGFYSCAGSFFAMVASLITGQNARTVKFWSTSFILSAGLGLLSIQYYASNPPTYKNYGDEALQKGVKKYTEIMKKKPKWEQN</sequence>
<keyword evidence="1" id="KW-1133">Transmembrane helix</keyword>
<keyword evidence="1" id="KW-0472">Membrane</keyword>
<gene>
    <name evidence="2" type="ORF">C9374_009652</name>
</gene>
<proteinExistence type="predicted"/>
<reference evidence="2 3" key="1">
    <citation type="journal article" date="2018" name="BMC Genomics">
        <title>The genome of Naegleria lovaniensis, the basis for a comparative approach to unravel pathogenicity factors of the human pathogenic amoeba N. fowleri.</title>
        <authorList>
            <person name="Liechti N."/>
            <person name="Schurch N."/>
            <person name="Bruggmann R."/>
            <person name="Wittwer M."/>
        </authorList>
    </citation>
    <scope>NUCLEOTIDE SEQUENCE [LARGE SCALE GENOMIC DNA]</scope>
    <source>
        <strain evidence="2 3">ATCC 30569</strain>
    </source>
</reference>
<feature type="transmembrane region" description="Helical" evidence="1">
    <location>
        <begin position="82"/>
        <end position="104"/>
    </location>
</feature>